<dbReference type="InterPro" id="IPR014105">
    <property type="entry name" value="Carotenoid/retinoid_OxRdtase"/>
</dbReference>
<dbReference type="InterPro" id="IPR008150">
    <property type="entry name" value="Phytoene_DH_bac_CS"/>
</dbReference>
<evidence type="ECO:0000256" key="4">
    <source>
        <dbReference type="ARBA" id="ARBA00023002"/>
    </source>
</evidence>
<dbReference type="Pfam" id="PF01593">
    <property type="entry name" value="Amino_oxidase"/>
    <property type="match status" value="1"/>
</dbReference>
<dbReference type="NCBIfam" id="TIGR02734">
    <property type="entry name" value="crtI_fam"/>
    <property type="match status" value="1"/>
</dbReference>
<dbReference type="Gene3D" id="3.50.50.60">
    <property type="entry name" value="FAD/NAD(P)-binding domain"/>
    <property type="match status" value="2"/>
</dbReference>
<keyword evidence="3 5" id="KW-0125">Carotenoid biosynthesis</keyword>
<organism evidence="9 10">
    <name type="scientific">Jannaschia pagri</name>
    <dbReference type="NCBI Taxonomy" id="2829797"/>
    <lineage>
        <taxon>Bacteria</taxon>
        <taxon>Pseudomonadati</taxon>
        <taxon>Pseudomonadota</taxon>
        <taxon>Alphaproteobacteria</taxon>
        <taxon>Rhodobacterales</taxon>
        <taxon>Roseobacteraceae</taxon>
        <taxon>Jannaschia</taxon>
    </lineage>
</organism>
<feature type="region of interest" description="Disordered" evidence="6">
    <location>
        <begin position="493"/>
        <end position="518"/>
    </location>
</feature>
<feature type="signal peptide" evidence="7">
    <location>
        <begin position="1"/>
        <end position="24"/>
    </location>
</feature>
<dbReference type="RefSeq" id="WP_220748737.1">
    <property type="nucleotide sequence ID" value="NZ_BPFH01000003.1"/>
</dbReference>
<dbReference type="InterPro" id="IPR054841">
    <property type="entry name" value="carotdesatCrtD"/>
</dbReference>
<evidence type="ECO:0000256" key="3">
    <source>
        <dbReference type="ARBA" id="ARBA00022746"/>
    </source>
</evidence>
<accession>A0ABQ4NLM0</accession>
<proteinExistence type="inferred from homology"/>
<dbReference type="EMBL" id="BPFH01000003">
    <property type="protein sequence ID" value="GIT95236.1"/>
    <property type="molecule type" value="Genomic_DNA"/>
</dbReference>
<sequence length="518" mass="54689">MSQRVMIIGAGIGGLAAAMRLAHAGCDVTVLERATAPGGKMRTVDSSAGPVDAGPTVLTLRHVFDDLFGACGTSVDDHVSLEPLDVLARHHWDDGSTLDLFANPDRSLAAIAEFAGDAAARQFKAFHATTSQLFDAFEGPMMQAPAPSASAMTPVVLRQPALLPAMAPGLSMAQALALRFTDKRLRQLFGRYATYVGGVPTAAPALLSLIWSAESRGVWAVTGGMHRLAKAMQRVAEAAGAHFHFNAEVTRIEENGGRVAAVHTAEQRHPCDVVVFNGDPRALSLGLLGATAGVPTRAVMPRSLSAFVWSFAARVTGRPPAHHNVFFSHRPNSEFPQIADNRLPDDPTLYVCAQDRGNGADPSGAERFEIILNGPPRSGVVAIPEEQERCRETTFTRLAEMGLTFDKTPDVRALTTPEQFNKRFPGSDGSLYGRSPHGMMAAFARPTARTDLPGLYLAGGGTHPGAGVPMAATSGRLAADAILTDLASTSRFRRTATPGGTSTASLTTANARSRSLPS</sequence>
<feature type="compositionally biased region" description="Polar residues" evidence="6">
    <location>
        <begin position="498"/>
        <end position="518"/>
    </location>
</feature>
<dbReference type="PANTHER" id="PTHR43734:SF7">
    <property type="entry name" value="4,4'-DIAPONEUROSPORENE OXYGENASE"/>
    <property type="match status" value="1"/>
</dbReference>
<feature type="chain" id="PRO_5046928770" evidence="7">
    <location>
        <begin position="25"/>
        <end position="518"/>
    </location>
</feature>
<dbReference type="PANTHER" id="PTHR43734">
    <property type="entry name" value="PHYTOENE DESATURASE"/>
    <property type="match status" value="1"/>
</dbReference>
<dbReference type="InterPro" id="IPR036188">
    <property type="entry name" value="FAD/NAD-bd_sf"/>
</dbReference>
<evidence type="ECO:0000313" key="9">
    <source>
        <dbReference type="EMBL" id="GIT95236.1"/>
    </source>
</evidence>
<keyword evidence="7" id="KW-0732">Signal</keyword>
<dbReference type="InterPro" id="IPR002937">
    <property type="entry name" value="Amino_oxidase"/>
</dbReference>
<reference evidence="9 10" key="1">
    <citation type="submission" date="2021-05" db="EMBL/GenBank/DDBJ databases">
        <title>Bacteria Genome sequencing.</title>
        <authorList>
            <person name="Takabe Y."/>
            <person name="Nakajima Y."/>
            <person name="Suzuki S."/>
            <person name="Shiozaki T."/>
        </authorList>
    </citation>
    <scope>NUCLEOTIDE SEQUENCE [LARGE SCALE GENOMIC DNA]</scope>
    <source>
        <strain evidence="9 10">AI_62</strain>
    </source>
</reference>
<keyword evidence="4 5" id="KW-0560">Oxidoreductase</keyword>
<dbReference type="PROSITE" id="PS00982">
    <property type="entry name" value="PHYTOENE_DH"/>
    <property type="match status" value="1"/>
</dbReference>
<keyword evidence="10" id="KW-1185">Reference proteome</keyword>
<evidence type="ECO:0000256" key="6">
    <source>
        <dbReference type="SAM" id="MobiDB-lite"/>
    </source>
</evidence>
<dbReference type="NCBIfam" id="NF045637">
    <property type="entry name" value="carotdesatCrtDProt"/>
    <property type="match status" value="1"/>
</dbReference>
<dbReference type="Proteomes" id="UP000786693">
    <property type="component" value="Unassembled WGS sequence"/>
</dbReference>
<comment type="similarity">
    <text evidence="2 5">Belongs to the carotenoid/retinoid oxidoreductase family.</text>
</comment>
<evidence type="ECO:0000256" key="2">
    <source>
        <dbReference type="ARBA" id="ARBA00006046"/>
    </source>
</evidence>
<evidence type="ECO:0000256" key="7">
    <source>
        <dbReference type="SAM" id="SignalP"/>
    </source>
</evidence>
<comment type="caution">
    <text evidence="9">The sequence shown here is derived from an EMBL/GenBank/DDBJ whole genome shotgun (WGS) entry which is preliminary data.</text>
</comment>
<comment type="pathway">
    <text evidence="1 5">Carotenoid biosynthesis.</text>
</comment>
<evidence type="ECO:0000313" key="10">
    <source>
        <dbReference type="Proteomes" id="UP000786693"/>
    </source>
</evidence>
<evidence type="ECO:0000256" key="1">
    <source>
        <dbReference type="ARBA" id="ARBA00004829"/>
    </source>
</evidence>
<name>A0ABQ4NLM0_9RHOB</name>
<protein>
    <submittedName>
        <fullName evidence="9">Hydroxyneurosporene desaturase</fullName>
    </submittedName>
</protein>
<evidence type="ECO:0000259" key="8">
    <source>
        <dbReference type="Pfam" id="PF01593"/>
    </source>
</evidence>
<feature type="domain" description="Amine oxidase" evidence="8">
    <location>
        <begin position="12"/>
        <end position="483"/>
    </location>
</feature>
<gene>
    <name evidence="9" type="primary">crtD</name>
    <name evidence="9" type="ORF">JANAI62_18590</name>
</gene>
<evidence type="ECO:0000256" key="5">
    <source>
        <dbReference type="RuleBase" id="RU362075"/>
    </source>
</evidence>
<dbReference type="SUPFAM" id="SSF51905">
    <property type="entry name" value="FAD/NAD(P)-binding domain"/>
    <property type="match status" value="1"/>
</dbReference>